<dbReference type="GO" id="GO:0022857">
    <property type="term" value="F:transmembrane transporter activity"/>
    <property type="evidence" value="ECO:0007669"/>
    <property type="project" value="InterPro"/>
</dbReference>
<dbReference type="Pfam" id="PF07690">
    <property type="entry name" value="MFS_1"/>
    <property type="match status" value="1"/>
</dbReference>
<dbReference type="PROSITE" id="PS50850">
    <property type="entry name" value="MFS"/>
    <property type="match status" value="1"/>
</dbReference>
<keyword evidence="3 6" id="KW-1133">Transmembrane helix</keyword>
<keyword evidence="9" id="KW-1185">Reference proteome</keyword>
<feature type="transmembrane region" description="Helical" evidence="6">
    <location>
        <begin position="310"/>
        <end position="337"/>
    </location>
</feature>
<evidence type="ECO:0000313" key="9">
    <source>
        <dbReference type="Proteomes" id="UP001174691"/>
    </source>
</evidence>
<dbReference type="Proteomes" id="UP001174691">
    <property type="component" value="Unassembled WGS sequence"/>
</dbReference>
<feature type="transmembrane region" description="Helical" evidence="6">
    <location>
        <begin position="135"/>
        <end position="153"/>
    </location>
</feature>
<organism evidence="8 9">
    <name type="scientific">Coniochaeta hoffmannii</name>
    <dbReference type="NCBI Taxonomy" id="91930"/>
    <lineage>
        <taxon>Eukaryota</taxon>
        <taxon>Fungi</taxon>
        <taxon>Dikarya</taxon>
        <taxon>Ascomycota</taxon>
        <taxon>Pezizomycotina</taxon>
        <taxon>Sordariomycetes</taxon>
        <taxon>Sordariomycetidae</taxon>
        <taxon>Coniochaetales</taxon>
        <taxon>Coniochaetaceae</taxon>
        <taxon>Coniochaeta</taxon>
    </lineage>
</organism>
<dbReference type="AlphaFoldDB" id="A0AA38RMX1"/>
<evidence type="ECO:0000256" key="3">
    <source>
        <dbReference type="ARBA" id="ARBA00022989"/>
    </source>
</evidence>
<dbReference type="SUPFAM" id="SSF103473">
    <property type="entry name" value="MFS general substrate transporter"/>
    <property type="match status" value="1"/>
</dbReference>
<dbReference type="InterPro" id="IPR036259">
    <property type="entry name" value="MFS_trans_sf"/>
</dbReference>
<comment type="caution">
    <text evidence="8">The sequence shown here is derived from an EMBL/GenBank/DDBJ whole genome shotgun (WGS) entry which is preliminary data.</text>
</comment>
<dbReference type="GO" id="GO:0005886">
    <property type="term" value="C:plasma membrane"/>
    <property type="evidence" value="ECO:0007669"/>
    <property type="project" value="TreeGrafter"/>
</dbReference>
<proteinExistence type="predicted"/>
<dbReference type="InterPro" id="IPR020846">
    <property type="entry name" value="MFS_dom"/>
</dbReference>
<protein>
    <submittedName>
        <fullName evidence="8">MFS general substrate transporter</fullName>
    </submittedName>
</protein>
<dbReference type="Gene3D" id="1.20.1250.20">
    <property type="entry name" value="MFS general substrate transporter like domains"/>
    <property type="match status" value="1"/>
</dbReference>
<feature type="transmembrane region" description="Helical" evidence="6">
    <location>
        <begin position="225"/>
        <end position="243"/>
    </location>
</feature>
<feature type="domain" description="Major facilitator superfamily (MFS) profile" evidence="7">
    <location>
        <begin position="69"/>
        <end position="511"/>
    </location>
</feature>
<accession>A0AA38RMX1</accession>
<feature type="transmembrane region" description="Helical" evidence="6">
    <location>
        <begin position="349"/>
        <end position="369"/>
    </location>
</feature>
<dbReference type="InterPro" id="IPR011701">
    <property type="entry name" value="MFS"/>
</dbReference>
<feature type="region of interest" description="Disordered" evidence="5">
    <location>
        <begin position="25"/>
        <end position="53"/>
    </location>
</feature>
<name>A0AA38RMX1_9PEZI</name>
<feature type="transmembrane region" description="Helical" evidence="6">
    <location>
        <begin position="165"/>
        <end position="187"/>
    </location>
</feature>
<gene>
    <name evidence="8" type="ORF">NKR19_g8385</name>
</gene>
<keyword evidence="4 6" id="KW-0472">Membrane</keyword>
<evidence type="ECO:0000256" key="4">
    <source>
        <dbReference type="ARBA" id="ARBA00023136"/>
    </source>
</evidence>
<reference evidence="8" key="1">
    <citation type="submission" date="2022-07" db="EMBL/GenBank/DDBJ databases">
        <title>Fungi with potential for degradation of polypropylene.</title>
        <authorList>
            <person name="Gostincar C."/>
        </authorList>
    </citation>
    <scope>NUCLEOTIDE SEQUENCE</scope>
    <source>
        <strain evidence="8">EXF-13287</strain>
    </source>
</reference>
<evidence type="ECO:0000256" key="5">
    <source>
        <dbReference type="SAM" id="MobiDB-lite"/>
    </source>
</evidence>
<feature type="transmembrane region" description="Helical" evidence="6">
    <location>
        <begin position="483"/>
        <end position="503"/>
    </location>
</feature>
<dbReference type="PANTHER" id="PTHR23502">
    <property type="entry name" value="MAJOR FACILITATOR SUPERFAMILY"/>
    <property type="match status" value="1"/>
</dbReference>
<feature type="transmembrane region" description="Helical" evidence="6">
    <location>
        <begin position="194"/>
        <end position="219"/>
    </location>
</feature>
<evidence type="ECO:0000256" key="1">
    <source>
        <dbReference type="ARBA" id="ARBA00004141"/>
    </source>
</evidence>
<dbReference type="PANTHER" id="PTHR23502:SF159">
    <property type="entry name" value="TRANSPORTER, PUTATIVE (AFU_ORTHOLOGUE AFUA_4G14230)-RELATED"/>
    <property type="match status" value="1"/>
</dbReference>
<evidence type="ECO:0000256" key="6">
    <source>
        <dbReference type="SAM" id="Phobius"/>
    </source>
</evidence>
<feature type="transmembrane region" description="Helical" evidence="6">
    <location>
        <begin position="448"/>
        <end position="471"/>
    </location>
</feature>
<feature type="transmembrane region" description="Helical" evidence="6">
    <location>
        <begin position="389"/>
        <end position="409"/>
    </location>
</feature>
<evidence type="ECO:0000256" key="2">
    <source>
        <dbReference type="ARBA" id="ARBA00022692"/>
    </source>
</evidence>
<sequence>MALLQAEKEREYAWRELPVDGHERATDFPSIYGHTTRPQPENPGNRLSPQPTISPEDPLNWSWWKKHAVLAALMPGCLLSDWTLTWGTTVFELQALEWSMTVPAVAQSVSPGIFMQGPGGLLAVPLCQRYGRLPVLFWSQLLSLIATIGTTFAPDYATFTAMRTLQGFFGAAPQVIGLSMIHDMFFFHERTRKINIWAASFLIGPYLGPFISSLLLLRLDWRPNFGVLAGFYVFSVLMVVVLGDETLFDRRGIDKLPAGHRQPFQRRQPVSISRHLTHLLVGIPARRRSPNTPKLWDVFTQQCSLLARPYLLIPTALFVTPVTMWTIGMVSTISMFVLPPPPMGYGFSYVALSMLYFAPMAGTMLAEFWGHWFNDVLARRFRQPEGRLVAVYPAAVLGAAGLVLFGQTLENRLSWVALAFGWAMLCFCTLACMTAISAYLLDCFPDHAALAAAWINCWRVVGGFAVVYFQMEWVHGSGPATAFGYQAVVIAATTMAVSATQIWGSCWRETYPPPVVEH</sequence>
<comment type="subcellular location">
    <subcellularLocation>
        <location evidence="1">Membrane</location>
        <topology evidence="1">Multi-pass membrane protein</topology>
    </subcellularLocation>
</comment>
<evidence type="ECO:0000313" key="8">
    <source>
        <dbReference type="EMBL" id="KAJ9136961.1"/>
    </source>
</evidence>
<dbReference type="EMBL" id="JANBVN010000168">
    <property type="protein sequence ID" value="KAJ9136961.1"/>
    <property type="molecule type" value="Genomic_DNA"/>
</dbReference>
<keyword evidence="2 6" id="KW-0812">Transmembrane</keyword>
<evidence type="ECO:0000259" key="7">
    <source>
        <dbReference type="PROSITE" id="PS50850"/>
    </source>
</evidence>
<feature type="transmembrane region" description="Helical" evidence="6">
    <location>
        <begin position="415"/>
        <end position="441"/>
    </location>
</feature>